<dbReference type="CDD" id="cd13834">
    <property type="entry name" value="HU_like"/>
    <property type="match status" value="1"/>
</dbReference>
<dbReference type="InterPro" id="IPR000119">
    <property type="entry name" value="Hist_DNA-bd"/>
</dbReference>
<evidence type="ECO:0000256" key="1">
    <source>
        <dbReference type="ARBA" id="ARBA00010529"/>
    </source>
</evidence>
<gene>
    <name evidence="4" type="ordered locus">Fraau_0129</name>
</gene>
<dbReference type="InterPro" id="IPR010992">
    <property type="entry name" value="IHF-like_DNA-bd_dom_sf"/>
</dbReference>
<dbReference type="SMART" id="SM00411">
    <property type="entry name" value="BHL"/>
    <property type="match status" value="1"/>
</dbReference>
<dbReference type="OrthoDB" id="331625at2"/>
<dbReference type="HOGENOM" id="CLU_105066_0_0_6"/>
<keyword evidence="5" id="KW-1185">Reference proteome</keyword>
<dbReference type="Proteomes" id="UP000005234">
    <property type="component" value="Chromosome"/>
</dbReference>
<keyword evidence="2 4" id="KW-0238">DNA-binding</keyword>
<dbReference type="Pfam" id="PF00216">
    <property type="entry name" value="Bac_DNA_binding"/>
    <property type="match status" value="1"/>
</dbReference>
<dbReference type="RefSeq" id="WP_014401634.1">
    <property type="nucleotide sequence ID" value="NC_017033.1"/>
</dbReference>
<sequence length="128" mass="13430">MPPKKTATKTVAPKPAAATKTVAVKPVKEVLTKAGLVTHLAETTGLANKDVKSVIAALEDVMLGSVSKRGAGSFSLPGLFKVTATKVPAKPKRKGIDPFTKEEKVFAAKPATVKVKVRPFKKLKDAAL</sequence>
<evidence type="ECO:0000256" key="2">
    <source>
        <dbReference type="ARBA" id="ARBA00023125"/>
    </source>
</evidence>
<dbReference type="STRING" id="767434.Fraau_0129"/>
<evidence type="ECO:0000256" key="3">
    <source>
        <dbReference type="RuleBase" id="RU003939"/>
    </source>
</evidence>
<dbReference type="KEGG" id="fau:Fraau_0129"/>
<comment type="similarity">
    <text evidence="1 3">Belongs to the bacterial histone-like protein family.</text>
</comment>
<dbReference type="GO" id="GO:0030527">
    <property type="term" value="F:structural constituent of chromatin"/>
    <property type="evidence" value="ECO:0007669"/>
    <property type="project" value="InterPro"/>
</dbReference>
<dbReference type="AlphaFoldDB" id="H8L0K2"/>
<reference evidence="4" key="1">
    <citation type="submission" date="2012-02" db="EMBL/GenBank/DDBJ databases">
        <title>The complete genome of Frateuria aurantia DSM 6220.</title>
        <authorList>
            <consortium name="US DOE Joint Genome Institute (JGI-PGF)"/>
            <person name="Lucas S."/>
            <person name="Copeland A."/>
            <person name="Lapidus A."/>
            <person name="Glavina del Rio T."/>
            <person name="Dalin E."/>
            <person name="Tice H."/>
            <person name="Bruce D."/>
            <person name="Goodwin L."/>
            <person name="Pitluck S."/>
            <person name="Peters L."/>
            <person name="Ovchinnikova G."/>
            <person name="Teshima H."/>
            <person name="Kyrpides N."/>
            <person name="Mavromatis K."/>
            <person name="Ivanova N."/>
            <person name="Brettin T."/>
            <person name="Detter J.C."/>
            <person name="Han C."/>
            <person name="Larimer F."/>
            <person name="Land M."/>
            <person name="Hauser L."/>
            <person name="Markowitz V."/>
            <person name="Cheng J.-F."/>
            <person name="Hugenholtz P."/>
            <person name="Woyke T."/>
            <person name="Wu D."/>
            <person name="Brambilla E."/>
            <person name="Klenk H.-P."/>
            <person name="Eisen J.A."/>
        </authorList>
    </citation>
    <scope>NUCLEOTIDE SEQUENCE</scope>
    <source>
        <strain evidence="4">DSM 6220</strain>
    </source>
</reference>
<protein>
    <submittedName>
        <fullName evidence="4">Bacterial nucleoid DNA-binding protein</fullName>
    </submittedName>
</protein>
<organism evidence="4 5">
    <name type="scientific">Frateuria aurantia (strain ATCC 33424 / DSM 6220 / KCTC 2777 / LMG 1558 / NBRC 3245 / NCIMB 13370)</name>
    <name type="common">Acetobacter aurantius</name>
    <dbReference type="NCBI Taxonomy" id="767434"/>
    <lineage>
        <taxon>Bacteria</taxon>
        <taxon>Pseudomonadati</taxon>
        <taxon>Pseudomonadota</taxon>
        <taxon>Gammaproteobacteria</taxon>
        <taxon>Lysobacterales</taxon>
        <taxon>Rhodanobacteraceae</taxon>
        <taxon>Frateuria</taxon>
    </lineage>
</organism>
<dbReference type="EMBL" id="CP003350">
    <property type="protein sequence ID" value="AFC84628.1"/>
    <property type="molecule type" value="Genomic_DNA"/>
</dbReference>
<dbReference type="eggNOG" id="COG0776">
    <property type="taxonomic scope" value="Bacteria"/>
</dbReference>
<dbReference type="SUPFAM" id="SSF47729">
    <property type="entry name" value="IHF-like DNA-binding proteins"/>
    <property type="match status" value="1"/>
</dbReference>
<accession>H8L0K2</accession>
<evidence type="ECO:0000313" key="5">
    <source>
        <dbReference type="Proteomes" id="UP000005234"/>
    </source>
</evidence>
<dbReference type="GO" id="GO:0003677">
    <property type="term" value="F:DNA binding"/>
    <property type="evidence" value="ECO:0007669"/>
    <property type="project" value="UniProtKB-KW"/>
</dbReference>
<evidence type="ECO:0000313" key="4">
    <source>
        <dbReference type="EMBL" id="AFC84628.1"/>
    </source>
</evidence>
<dbReference type="Gene3D" id="4.10.520.10">
    <property type="entry name" value="IHF-like DNA-binding proteins"/>
    <property type="match status" value="1"/>
</dbReference>
<name>H8L0K2_FRAAD</name>
<proteinExistence type="inferred from homology"/>